<dbReference type="RefSeq" id="WP_176371424.1">
    <property type="nucleotide sequence ID" value="NZ_JAHQCR010000045.1"/>
</dbReference>
<evidence type="ECO:0000313" key="3">
    <source>
        <dbReference type="Proteomes" id="UP000790580"/>
    </source>
</evidence>
<organism evidence="2 3">
    <name type="scientific">Evansella alkalicola</name>
    <dbReference type="NCBI Taxonomy" id="745819"/>
    <lineage>
        <taxon>Bacteria</taxon>
        <taxon>Bacillati</taxon>
        <taxon>Bacillota</taxon>
        <taxon>Bacilli</taxon>
        <taxon>Bacillales</taxon>
        <taxon>Bacillaceae</taxon>
        <taxon>Evansella</taxon>
    </lineage>
</organism>
<name>A0ABS6JXA6_9BACI</name>
<accession>A0ABS6JXA6</accession>
<proteinExistence type="predicted"/>
<comment type="caution">
    <text evidence="2">The sequence shown here is derived from an EMBL/GenBank/DDBJ whole genome shotgun (WGS) entry which is preliminary data.</text>
</comment>
<feature type="domain" description="YtkA-like" evidence="1">
    <location>
        <begin position="29"/>
        <end position="106"/>
    </location>
</feature>
<sequence>MKKIVYFMTIWTVLIVTMVGCQNDRGEDLQIEFMNEGNTYRTGEFITFNLGLSDQEGAPVTADQVYFYMNMERMNHPMEGTMIEVSPGNYEIELPLAMEGEWLVEITTTKENKVIEERFYVHGEGDMAMEYMTGYNADENS</sequence>
<dbReference type="EMBL" id="JAHQCR010000045">
    <property type="protein sequence ID" value="MBU9721857.1"/>
    <property type="molecule type" value="Genomic_DNA"/>
</dbReference>
<dbReference type="InterPro" id="IPR032693">
    <property type="entry name" value="YtkA-like_dom"/>
</dbReference>
<keyword evidence="3" id="KW-1185">Reference proteome</keyword>
<evidence type="ECO:0000313" key="2">
    <source>
        <dbReference type="EMBL" id="MBU9721857.1"/>
    </source>
</evidence>
<dbReference type="Pfam" id="PF13115">
    <property type="entry name" value="YtkA"/>
    <property type="match status" value="1"/>
</dbReference>
<protein>
    <submittedName>
        <fullName evidence="2">FixH family protein</fullName>
    </submittedName>
</protein>
<reference evidence="2 3" key="1">
    <citation type="submission" date="2021-06" db="EMBL/GenBank/DDBJ databases">
        <title>Bacillus sp. RD4P76, an endophyte from a halophyte.</title>
        <authorList>
            <person name="Sun J.-Q."/>
        </authorList>
    </citation>
    <scope>NUCLEOTIDE SEQUENCE [LARGE SCALE GENOMIC DNA]</scope>
    <source>
        <strain evidence="2 3">JCM 17098</strain>
    </source>
</reference>
<dbReference type="Proteomes" id="UP000790580">
    <property type="component" value="Unassembled WGS sequence"/>
</dbReference>
<evidence type="ECO:0000259" key="1">
    <source>
        <dbReference type="Pfam" id="PF13115"/>
    </source>
</evidence>
<dbReference type="PROSITE" id="PS51257">
    <property type="entry name" value="PROKAR_LIPOPROTEIN"/>
    <property type="match status" value="1"/>
</dbReference>
<gene>
    <name evidence="2" type="ORF">KS407_10470</name>
</gene>